<dbReference type="eggNOG" id="ENOG502QWMS">
    <property type="taxonomic scope" value="Eukaryota"/>
</dbReference>
<dbReference type="KEGG" id="brp:103850343"/>
<dbReference type="Proteomes" id="UP000694005">
    <property type="component" value="Chromosome A02"/>
</dbReference>
<comment type="function">
    <text evidence="5">Putative transcription factor that may be involved in the ethylene response pathway.</text>
</comment>
<evidence type="ECO:0000256" key="5">
    <source>
        <dbReference type="ARBA" id="ARBA00055234"/>
    </source>
</evidence>
<comment type="subcellular location">
    <subcellularLocation>
        <location evidence="1">Nucleus</location>
    </subcellularLocation>
</comment>
<feature type="region of interest" description="Disordered" evidence="6">
    <location>
        <begin position="45"/>
        <end position="71"/>
    </location>
</feature>
<sequence length="455" mass="51766">MVEVEELEPLSPVEDGDEGEEEEEEDISYDDLKRRMWKDQNLMEKLKQQKRDNTDVVSLPTHRAEASRRKKMARSQDSVLKYMMKIMEVCKAKGFVYGIVPEKGKPITGSSDSLRRWWKENVDFDQNAPNAVAGYLTLAAAAAELIEKEPSSLLHMLQELQDTTLGSLLSALMQHCAPPQRRFPLEKGIAPPWWPTGTELWWGEQGAAHEQGVPPYRKPHDLRKSWKVSVLAAVIKHMSPNLGRVRRLARQSKCLQDKMMAKETDTWSRVLNQEEALLNIKDLKISEDQEASGSKTKRKGDNIIEPSKSVYTCQNSSCPKSDASLGFMDKNSRTGHEIQCLYGSSSQSTGETSSVLETAPSIGTNTTSEDDYSASSSAMGKRDHDDHSNWLDYLWYERMQQEFNFSRRLEDVDDDTAVDLNQLLESDQSSDNVDHNNFSVWDMGCEDKDIYMFDY</sequence>
<evidence type="ECO:0000256" key="4">
    <source>
        <dbReference type="ARBA" id="ARBA00023242"/>
    </source>
</evidence>
<keyword evidence="4" id="KW-0539">Nucleus</keyword>
<dbReference type="GO" id="GO:0003677">
    <property type="term" value="F:DNA binding"/>
    <property type="evidence" value="ECO:0000318"/>
    <property type="project" value="GO_Central"/>
</dbReference>
<feature type="region of interest" description="Disordered" evidence="6">
    <location>
        <begin position="343"/>
        <end position="381"/>
    </location>
</feature>
<dbReference type="OMA" id="ALMQHCM"/>
<dbReference type="OrthoDB" id="2017676at2759"/>
<dbReference type="GO" id="GO:0009873">
    <property type="term" value="P:ethylene-activated signaling pathway"/>
    <property type="evidence" value="ECO:0007669"/>
    <property type="project" value="UniProtKB-KW"/>
</dbReference>
<feature type="compositionally biased region" description="Polar residues" evidence="6">
    <location>
        <begin position="361"/>
        <end position="378"/>
    </location>
</feature>
<comment type="similarity">
    <text evidence="2">Belongs to the EIN3 family.</text>
</comment>
<protein>
    <recommendedName>
        <fullName evidence="7">Ethylene insensitive 3-like DNA-binding domain-containing protein</fullName>
    </recommendedName>
</protein>
<accession>M4EII6</accession>
<dbReference type="InterPro" id="IPR023278">
    <property type="entry name" value="Ethylene_insens-like_DNA-bd"/>
</dbReference>
<keyword evidence="3" id="KW-0936">Ethylene signaling pathway</keyword>
<dbReference type="STRING" id="51351.M4EII6"/>
<evidence type="ECO:0000313" key="8">
    <source>
        <dbReference type="EMBL" id="CAG7891418.1"/>
    </source>
</evidence>
<gene>
    <name evidence="9" type="ORF">BRAA02T05017Z</name>
    <name evidence="8" type="ORF">BRAPAZ1V2_A02P03700.2</name>
</gene>
<dbReference type="SUPFAM" id="SSF116768">
    <property type="entry name" value="DNA-binding domain of EIN3-like"/>
    <property type="match status" value="1"/>
</dbReference>
<dbReference type="Gramene" id="Bra028601.1">
    <property type="protein sequence ID" value="Bra028601.1-P"/>
    <property type="gene ID" value="Bra028601"/>
</dbReference>
<dbReference type="FunFam" id="1.10.3180.10:FF:000003">
    <property type="entry name" value="Ethylene insensitive 3 family protein"/>
    <property type="match status" value="1"/>
</dbReference>
<dbReference type="GO" id="GO:0003700">
    <property type="term" value="F:DNA-binding transcription factor activity"/>
    <property type="evidence" value="ECO:0000318"/>
    <property type="project" value="GO_Central"/>
</dbReference>
<reference evidence="10" key="4">
    <citation type="submission" date="2023-03" db="UniProtKB">
        <authorList>
            <consortium name="EnsemblPlants"/>
        </authorList>
    </citation>
    <scope>IDENTIFICATION</scope>
    <source>
        <strain evidence="10">cv. Chiifu-401-42</strain>
    </source>
</reference>
<evidence type="ECO:0000256" key="6">
    <source>
        <dbReference type="SAM" id="MobiDB-lite"/>
    </source>
</evidence>
<feature type="compositionally biased region" description="Low complexity" evidence="6">
    <location>
        <begin position="343"/>
        <end position="354"/>
    </location>
</feature>
<dbReference type="Gramene" id="A02p03700.2_BraZ1">
    <property type="protein sequence ID" value="A02p03700.2_BraZ1.CDS.1"/>
    <property type="gene ID" value="A02g03700.2_BraZ1"/>
</dbReference>
<dbReference type="HOGENOM" id="CLU_027306_3_0_1"/>
<dbReference type="PANTHER" id="PTHR33305:SF42">
    <property type="entry name" value="ETHYLENE INSENSITIVE 3-LIKE 4 PROTEIN-RELATED"/>
    <property type="match status" value="1"/>
</dbReference>
<dbReference type="GO" id="GO:0005634">
    <property type="term" value="C:nucleus"/>
    <property type="evidence" value="ECO:0007669"/>
    <property type="project" value="UniProtKB-SubCell"/>
</dbReference>
<evidence type="ECO:0000259" key="7">
    <source>
        <dbReference type="Pfam" id="PF04873"/>
    </source>
</evidence>
<evidence type="ECO:0000313" key="11">
    <source>
        <dbReference type="Proteomes" id="UP000011750"/>
    </source>
</evidence>
<feature type="compositionally biased region" description="Acidic residues" evidence="6">
    <location>
        <begin position="1"/>
        <end position="29"/>
    </location>
</feature>
<organism evidence="9">
    <name type="scientific">Brassica campestris</name>
    <name type="common">Field mustard</name>
    <dbReference type="NCBI Taxonomy" id="3711"/>
    <lineage>
        <taxon>Eukaryota</taxon>
        <taxon>Viridiplantae</taxon>
        <taxon>Streptophyta</taxon>
        <taxon>Embryophyta</taxon>
        <taxon>Tracheophyta</taxon>
        <taxon>Spermatophyta</taxon>
        <taxon>Magnoliopsida</taxon>
        <taxon>eudicotyledons</taxon>
        <taxon>Gunneridae</taxon>
        <taxon>Pentapetalae</taxon>
        <taxon>rosids</taxon>
        <taxon>malvids</taxon>
        <taxon>Brassicales</taxon>
        <taxon>Brassicaceae</taxon>
        <taxon>Brassiceae</taxon>
        <taxon>Brassica</taxon>
    </lineage>
</organism>
<keyword evidence="11" id="KW-1185">Reference proteome</keyword>
<dbReference type="Proteomes" id="UP000011750">
    <property type="component" value="Chromosome A02"/>
</dbReference>
<name>A0A3P6AL05_BRACM</name>
<reference evidence="9" key="3">
    <citation type="submission" date="2018-11" db="EMBL/GenBank/DDBJ databases">
        <authorList>
            <consortium name="Genoscope - CEA"/>
            <person name="William W."/>
        </authorList>
    </citation>
    <scope>NUCLEOTIDE SEQUENCE</scope>
</reference>
<dbReference type="Pfam" id="PF04873">
    <property type="entry name" value="EIN3_DNA-bd"/>
    <property type="match status" value="1"/>
</dbReference>
<evidence type="ECO:0000256" key="2">
    <source>
        <dbReference type="ARBA" id="ARBA00009416"/>
    </source>
</evidence>
<dbReference type="Gene3D" id="1.10.3180.10">
    <property type="entry name" value="DNA-binding domain of EIN3-like"/>
    <property type="match status" value="2"/>
</dbReference>
<dbReference type="EMBL" id="LR031573">
    <property type="protein sequence ID" value="VDC84891.1"/>
    <property type="molecule type" value="Genomic_DNA"/>
</dbReference>
<dbReference type="PANTHER" id="PTHR33305">
    <property type="entry name" value="ETHYLENE INSENSITIVE 3-LIKE 2 PROTEIN"/>
    <property type="match status" value="1"/>
</dbReference>
<accession>A0A3P6AL05</accession>
<dbReference type="EMBL" id="LS974618">
    <property type="protein sequence ID" value="CAG7891418.1"/>
    <property type="molecule type" value="Genomic_DNA"/>
</dbReference>
<dbReference type="FunFam" id="1.10.3180.10:FF:000001">
    <property type="entry name" value="Ethylene insensitive 3-like 1"/>
    <property type="match status" value="1"/>
</dbReference>
<proteinExistence type="inferred from homology"/>
<dbReference type="InterPro" id="IPR006957">
    <property type="entry name" value="EIN3"/>
</dbReference>
<feature type="domain" description="Ethylene insensitive 3-like DNA-binding" evidence="7">
    <location>
        <begin position="30"/>
        <end position="275"/>
    </location>
</feature>
<evidence type="ECO:0000256" key="3">
    <source>
        <dbReference type="ARBA" id="ARBA00022745"/>
    </source>
</evidence>
<dbReference type="SMR" id="A0A3P6AL05"/>
<feature type="compositionally biased region" description="Basic and acidic residues" evidence="6">
    <location>
        <begin position="45"/>
        <end position="54"/>
    </location>
</feature>
<dbReference type="AlphaFoldDB" id="A0A3P6AL05"/>
<evidence type="ECO:0000313" key="9">
    <source>
        <dbReference type="EMBL" id="VDC84891.1"/>
    </source>
</evidence>
<feature type="region of interest" description="Disordered" evidence="6">
    <location>
        <begin position="1"/>
        <end position="30"/>
    </location>
</feature>
<reference evidence="11" key="2">
    <citation type="journal article" date="2018" name="Hortic Res">
        <title>Improved Brassica rapa reference genome by single-molecule sequencing and chromosome conformation capture technologies.</title>
        <authorList>
            <person name="Zhang L."/>
            <person name="Cai X."/>
            <person name="Wu J."/>
            <person name="Liu M."/>
            <person name="Grob S."/>
            <person name="Cheng F."/>
            <person name="Liang J."/>
            <person name="Cai C."/>
            <person name="Liu Z."/>
            <person name="Liu B."/>
            <person name="Wang F."/>
            <person name="Li S."/>
            <person name="Liu F."/>
            <person name="Li X."/>
            <person name="Cheng L."/>
            <person name="Yang W."/>
            <person name="Li M.H."/>
            <person name="Grossniklaus U."/>
            <person name="Zheng H."/>
            <person name="Wang X."/>
        </authorList>
    </citation>
    <scope>NUCLEOTIDE SEQUENCE [LARGE SCALE GENOMIC DNA]</scope>
    <source>
        <strain evidence="11">cv. Chiifu-401-42</strain>
    </source>
</reference>
<reference evidence="11" key="1">
    <citation type="journal article" date="2011" name="Nat. Genet.">
        <title>The genome of the mesopolyploid crop species Brassica rapa.</title>
        <authorList>
            <consortium name="Brassica rapa Genome Sequencing Project Consortium"/>
            <person name="Wang X."/>
            <person name="Wang H."/>
            <person name="Wang J."/>
            <person name="Sun R."/>
            <person name="Wu J."/>
            <person name="Liu S."/>
            <person name="Bai Y."/>
            <person name="Mun J.H."/>
            <person name="Bancroft I."/>
            <person name="Cheng F."/>
            <person name="Huang S."/>
            <person name="Li X."/>
            <person name="Hua W."/>
            <person name="Wang J."/>
            <person name="Wang X."/>
            <person name="Freeling M."/>
            <person name="Pires J.C."/>
            <person name="Paterson A.H."/>
            <person name="Chalhoub B."/>
            <person name="Wang B."/>
            <person name="Hayward A."/>
            <person name="Sharpe A.G."/>
            <person name="Park B.S."/>
            <person name="Weisshaar B."/>
            <person name="Liu B."/>
            <person name="Li B."/>
            <person name="Liu B."/>
            <person name="Tong C."/>
            <person name="Song C."/>
            <person name="Duran C."/>
            <person name="Peng C."/>
            <person name="Geng C."/>
            <person name="Koh C."/>
            <person name="Lin C."/>
            <person name="Edwards D."/>
            <person name="Mu D."/>
            <person name="Shen D."/>
            <person name="Soumpourou E."/>
            <person name="Li F."/>
            <person name="Fraser F."/>
            <person name="Conant G."/>
            <person name="Lassalle G."/>
            <person name="King G.J."/>
            <person name="Bonnema G."/>
            <person name="Tang H."/>
            <person name="Wang H."/>
            <person name="Belcram H."/>
            <person name="Zhou H."/>
            <person name="Hirakawa H."/>
            <person name="Abe H."/>
            <person name="Guo H."/>
            <person name="Wang H."/>
            <person name="Jin H."/>
            <person name="Parkin I.A."/>
            <person name="Batley J."/>
            <person name="Kim J.S."/>
            <person name="Just J."/>
            <person name="Li J."/>
            <person name="Xu J."/>
            <person name="Deng J."/>
            <person name="Kim J.A."/>
            <person name="Li J."/>
            <person name="Yu J."/>
            <person name="Meng J."/>
            <person name="Wang J."/>
            <person name="Min J."/>
            <person name="Poulain J."/>
            <person name="Wang J."/>
            <person name="Hatakeyama K."/>
            <person name="Wu K."/>
            <person name="Wang L."/>
            <person name="Fang L."/>
            <person name="Trick M."/>
            <person name="Links M.G."/>
            <person name="Zhao M."/>
            <person name="Jin M."/>
            <person name="Ramchiary N."/>
            <person name="Drou N."/>
            <person name="Berkman P.J."/>
            <person name="Cai Q."/>
            <person name="Huang Q."/>
            <person name="Li R."/>
            <person name="Tabata S."/>
            <person name="Cheng S."/>
            <person name="Zhang S."/>
            <person name="Zhang S."/>
            <person name="Huang S."/>
            <person name="Sato S."/>
            <person name="Sun S."/>
            <person name="Kwon S.J."/>
            <person name="Choi S.R."/>
            <person name="Lee T.H."/>
            <person name="Fan W."/>
            <person name="Zhao X."/>
            <person name="Tan X."/>
            <person name="Xu X."/>
            <person name="Wang Y."/>
            <person name="Qiu Y."/>
            <person name="Yin Y."/>
            <person name="Li Y."/>
            <person name="Du Y."/>
            <person name="Liao Y."/>
            <person name="Lim Y."/>
            <person name="Narusaka Y."/>
            <person name="Wang Y."/>
            <person name="Wang Z."/>
            <person name="Li Z."/>
            <person name="Wang Z."/>
            <person name="Xiong Z."/>
            <person name="Zhang Z."/>
        </authorList>
    </citation>
    <scope>NUCLEOTIDE SEQUENCE [LARGE SCALE GENOMIC DNA]</scope>
    <source>
        <strain evidence="11">cv. Chiifu-401-42</strain>
    </source>
</reference>
<evidence type="ECO:0000256" key="1">
    <source>
        <dbReference type="ARBA" id="ARBA00004123"/>
    </source>
</evidence>
<dbReference type="InterPro" id="IPR047091">
    <property type="entry name" value="EIN3-like_DNA-bd"/>
</dbReference>
<dbReference type="EnsemblPlants" id="Bra028601.1">
    <property type="protein sequence ID" value="Bra028601.1-P"/>
    <property type="gene ID" value="Bra028601"/>
</dbReference>
<evidence type="ECO:0000313" key="10">
    <source>
        <dbReference type="EnsemblPlants" id="Bra028601.1-P"/>
    </source>
</evidence>